<evidence type="ECO:0000313" key="2">
    <source>
        <dbReference type="EMBL" id="CAH2220931.1"/>
    </source>
</evidence>
<evidence type="ECO:0000256" key="1">
    <source>
        <dbReference type="SAM" id="MobiDB-lite"/>
    </source>
</evidence>
<keyword evidence="3" id="KW-1185">Reference proteome</keyword>
<dbReference type="EMBL" id="OW240912">
    <property type="protein sequence ID" value="CAH2220931.1"/>
    <property type="molecule type" value="Genomic_DNA"/>
</dbReference>
<dbReference type="AlphaFoldDB" id="A0AAD1VML7"/>
<feature type="non-terminal residue" evidence="2">
    <location>
        <position position="50"/>
    </location>
</feature>
<feature type="compositionally biased region" description="Polar residues" evidence="1">
    <location>
        <begin position="39"/>
        <end position="50"/>
    </location>
</feature>
<reference evidence="2" key="1">
    <citation type="submission" date="2022-03" db="EMBL/GenBank/DDBJ databases">
        <authorList>
            <person name="Alioto T."/>
            <person name="Alioto T."/>
            <person name="Gomez Garrido J."/>
        </authorList>
    </citation>
    <scope>NUCLEOTIDE SEQUENCE</scope>
</reference>
<feature type="region of interest" description="Disordered" evidence="1">
    <location>
        <begin position="19"/>
        <end position="50"/>
    </location>
</feature>
<name>A0AAD1VML7_PELCU</name>
<dbReference type="Proteomes" id="UP001295444">
    <property type="component" value="Chromosome 01"/>
</dbReference>
<protein>
    <submittedName>
        <fullName evidence="2">Uncharacterized protein</fullName>
    </submittedName>
</protein>
<evidence type="ECO:0000313" key="3">
    <source>
        <dbReference type="Proteomes" id="UP001295444"/>
    </source>
</evidence>
<gene>
    <name evidence="2" type="ORF">PECUL_23A008037</name>
</gene>
<accession>A0AAD1VML7</accession>
<proteinExistence type="predicted"/>
<sequence>MESPRAQEVKFTAPEQAWVEKERDKRVARRKPQLYLPQRRTQVKSGSSRD</sequence>
<organism evidence="2 3">
    <name type="scientific">Pelobates cultripes</name>
    <name type="common">Western spadefoot toad</name>
    <dbReference type="NCBI Taxonomy" id="61616"/>
    <lineage>
        <taxon>Eukaryota</taxon>
        <taxon>Metazoa</taxon>
        <taxon>Chordata</taxon>
        <taxon>Craniata</taxon>
        <taxon>Vertebrata</taxon>
        <taxon>Euteleostomi</taxon>
        <taxon>Amphibia</taxon>
        <taxon>Batrachia</taxon>
        <taxon>Anura</taxon>
        <taxon>Pelobatoidea</taxon>
        <taxon>Pelobatidae</taxon>
        <taxon>Pelobates</taxon>
    </lineage>
</organism>